<dbReference type="InterPro" id="IPR046785">
    <property type="entry name" value="SrpA-like_SigLec-like_dom"/>
</dbReference>
<proteinExistence type="predicted"/>
<dbReference type="Proteomes" id="UP000501676">
    <property type="component" value="Chromosome"/>
</dbReference>
<dbReference type="Pfam" id="PF18998">
    <property type="entry name" value="Flg_new_2"/>
    <property type="match status" value="38"/>
</dbReference>
<evidence type="ECO:0000256" key="2">
    <source>
        <dbReference type="ARBA" id="ARBA00022525"/>
    </source>
</evidence>
<evidence type="ECO:0000259" key="7">
    <source>
        <dbReference type="PROSITE" id="PS50847"/>
    </source>
</evidence>
<evidence type="ECO:0000256" key="3">
    <source>
        <dbReference type="ARBA" id="ARBA00022729"/>
    </source>
</evidence>
<accession>A0A6G7B7F1</accession>
<sequence length="6075" mass="670525">MKLSKNNIQSKLQKEAHQIPHFSIRKLTIGAASVLLSTSLYLNWNNLNALAAENSSTKHGTYDVNKKQENPPAANESLKTTNKMVDKKLVNQKVNQTDAELKAHIATAENLNSDKITPKTNQQLDLAIATAKTAIQSYSEDAKKDTAHRLKTVVLQAKKEAAEKTKKESVKSVSVDNLKALSDQLFDKTMHLDQTKADKGELQKIIDFGIELDSFLKNKNLKAEQLNNYETNAKRMLALVDKLPKIQINAHGKSMPQSRSYADRDGEDRDFDLKNLSLHKPLSAKEFNSDQFKLQQEKNSAIAFLQYALSWNNNPQNTVVDETAGGNKVKDEEIKENAILGINVANNREQIRQWLDYVFWHKRGMFIVPQSPDGNTTGNDVFALYKPGTFLYGTHNNAKEIPTVKEIHNTVYVKNSLIKDQTGKLVGYHWTVEFNHQHADRKSGHYYFTTPKGQSIVSSNDSKNGVKFADAAIVSTDASGHSKTLTGRGYTVDNIWQNATQNDFLPADRVSGTAQGPETYYGKQSWKTYTRNGVNQWWGCGNFAKWSWIGSAHTLKDIIYKHYWQGSNYSQSGCTKLNKDEWGDEAQFTNSRDGIKMGPFIDNLYKYKYDFANGESSDYQRIDYAQLIQENTDRVYMFEAKQDDPNTYKITFDTRIDDPKSTNVHNPYYAAGYHSYENRTTVNYMQWGGLRFKPELSITINGKKNNILVDPQTHNDYVEVHEGEKTKISLNSKNDKQGFAMWSTDYKSTSALSWQLGKADENLFNADYKETPVDADNNAANPYVHQNARMELSGVVIAKPGSEMNIAWAGSGMPNFTADDITNIYGNKTQMDDGLNAFLPNREIRSVNVRVIPAAAYAQKTKIAIRFKGQQIVLSEQEKQAIKKTIYAANKDHYDIKNGENGITVDNSGNVSFTIQFNAAKHKGDRANMQYRNLTLKPADTLSYTTIDIKPVDGSASFSLNSKNGVIDPTLTVYNHEPYQVKVNATDTTSKMNDFLTNGGTNVTGLSTDHQEYQKNHRGMHVDDKTPYVLTMNGQGLSKDGKTYKIKFESWDGNDTKTVSQEVKVVVADQAGRYQNKVKGRTWTVEVNDKTADHLKPENFVDDSTKAMLGKAPSGVAGKTGVTYTFKNGVPAHDHVTKGNTPKDVTVVAKFTDNSTLEIKGKLIVNDTQNPIVEFDTTDHKVANEGNNTYQLNVYSNEKFDVAIKAHDNSNIVQDLRAKQGNTLPQWISSDEEQVQTKYKADTKGKRDSKGTSNNPYIIHLTGTVPNNMVNQTYKVSATAWDDVDHTGTANLEIHILPQCDKYKNLLHGKTQTIEVKEAIPDIKSFVTAKGVKLPDSVKYTYEGTGFDNTNIKEQNAVIKLTFADNSYIDVHAKLNVQDTHLATVQFASTDAHVKVSDNKYIQSTKPSDTKQSSVTITAYVNEQFGVNVNANDNSGHIQDVLLSKDNGSLAWMTSNDRDYQQHNRYKAVSESNPYQIQLTGTPTTKGTSTAVIKTWDGANHEGDIKFTINVLDQAAQFDGDKLNGATKTVEVNDNVVLSPTDFVDAKTQALLKKAANDVKYTWTTSDGKQPANNTVSTQTNGKYQPSDIKIIAKFSDGSTKTITGHLIVQDTKAPTVKFEETPNVTGNKITIGTETSNNQKSVTITTYRNEKFSFDVKANDNSKLVSDVKLTGTTLEGTSTDHDSKKDHGTDPYTLTIFGSFTPTTKTGQYTRTIQATDKAGNSSNTSFKFYVKEQAAQFDGQTLTGQTQTVTLHTKINQNEVERYVSDATKSLLKKANGNVTYSFKDMKELSTDAVSADGKQVHVIATFSDKSTKEIIGTLIVNDKNAPTVNFVKGTNSGPVQIDNQSKTITVYRNENFNINANVKDDSKVVNDAKLTSKDTATHNEFTITTDHDSNHNHGHDPYVLNISGSFGTQAKLGSYSRTIHAVDGNNNSGDTNFKFVVKEQAAQFDGDQLNGATKTVEVNPGYTPKAEDFIDKATKQKLDAANGTENYAFEKQPTIDKVKTETVPITVTFSDGSHKVINGTLKVQDTTVPSLKLIKTNSNKKNRVGEITCTPSDSKHKNSTATVVVYRNEQFSIQALATDNSNIINDARFHGSAADITDNHDVYQAQYRGKKGKVNDPYVVTIEGSFSKDLKFDPNTHTKTIDGAYVRAWDGVDNTNDLKIKFIVKDQSAQFDNDKLNGITKIVEINSANIPQAQDFIDPATLKKLSSAKDGITCSFANGKEPKIDTVKTNEKVDVVVTFSDKSTKTIRGHLTVKDTTAPVITVAKSEKGKCVVNGDQITVYNNEPFNLNVSAVDNSNHVSNITIEGTHEGVSLASDHKGEGSKAKPYTAVISGTFNDKGTHTITLNATDASHNKGTKKLTVVVKGQDAQFDNQTLTGITKTVEVNDDSVSLNPEDFVSQDTKNLLGKATKGVKWTFVDNKELDKSKVTSANTGKEVHIKAEFADKTSKTILGHLIVQDTKAPTLELVSSDPKSKDVVVTKGSNNSYNITVYCGREFKLLAKATDNSHVVTDVNIAGGDIKGFSNDHDTYIKNLAKNPKGTSKDPYVLTMTGTFANDFSTGLYERTVTAKDASGHSTTITMKITLKSQNERFKDEFHGYKVLVPEQLDWQQIFKAENQPVPPKDFVAIPADAPDNLSYKFECDDSGNTCIYVDFADKSSLKLSLETITADAKNKNRVAETIQRNIIIKKDGQSTTSVQKVEFIRYIILKSEGISKISSIALDKDLRSASISDEYGQWLTKSKSNDNVVTYSDNAELSKYDAKNIVGYQKVETANDTLEVKPNSNDSINKYLIEKTDENDFSPAKKIPDIVIEYKRLADVITNDGRHEKPAGYVTVTFSAGEHGELSGTTSYYVNPEATQVELKAPTVKAKTGYKFSKWNHELSGQFKSDTTITAQYEQLDNVITNDGHHEKPAGYVTVTFSAGEHGELSGTTSYYVNPEATQVELKAPTVKAKTGYKFSKWNHELSGQFKSDTTITAQYEQLDNVITNDGHHEKPAGYVTVTFSAGEHGELSGTTSYYVNPEATQVELKAPTVKAKTGYKFSKWNHELSGQFKSDTTITAQYEQLDNVITNDGHHEKPAGYVTVTFSAGEHGELSGTTSYYVNPEATQVELKAPTVKAKTGYKFSKWNHELSGQFKSDTTITAQYEQLDNVITNDGHHEKPAGYVTVTFSAGEHGELSGTTSYYVNPEATQVELKAPTVKAKTGYKFSKWNHELSGQFKSDTTITAQYEQLDNVITNDGHHEKPAGYVTVTFSAGEHGELSGTTSYYVNPEATQVELKAPTVKAKTGYKFSKWNHELSGQFKSDTTITAQYEQLDNVITNDGHHEKPAGYVTVTFSAGEHGELSGTTSYYVNPEATQVELKAPTVKAKTGYKFSKWNHELSGQFKSDTTITAQYEQLDNVITNDGHHEKPAGYVTVTFSAGEHGELSGTTSYYVNPEATQVELKAPTVKAKTGYKFSKWNHELSGQFKSDTTITAQYEQLDNVITNDGHHEKPAGYVTVTFSAGEHGELSGTTSYYVNPEATQVELKAPTVKAKTGYKFSKWNHELSGQFKSDTTITAQYEQLDNVITNDGHHEKPAGYVTVTFSAGEHGELSGTTSYYVNPEATQVELKAPTVKAKTGYKFSKWNHELSGQFKSDTTITAQYEQLDNVITNDGHHEKPAGYVTVTFSAGEHGELSGTTSYYVNPEATQVELKAPTVKAKTGYKFSKWNHELSGQFKSDTTITAQYEQLDNVITNDGHHEKPAGYVTVTFSAGEHGELSGTTSYYVNPEATQVELKAPTVKAKTGYKFSKWNHELSGQFKSDTTITAQYEQLDNVITNDGHHEKPAGYVTVTFSAGEHGELSGTTSYYVNPEATQVELKAPTVKAKTGYKFSKWNHELSGQFKSDTTITAQYEQLDNVITNDGHHEKPAGYVTVTFSAGEHGELSGTTSYYVNPEATQVELKAPTVKAKTGYKFSKWNHELSGQFKSDTTITAQYEQLDNVITNDGHHEKPAGYVTVTFSAGEHGELSGTTSYYVNPEATQVELKAPTVKAKTGYKFSKWNHELSGQFKSDTTITAQYEQLDNVITNDGHHEKPAGYVTVTFSAGEHGELSGTTSYYVNPEATQVELKAPTVKAKTGYKFSKWNHELSGQFKSDTTITAQYEQLDNVITNDGHHEKPAGYVTVTFSAGEHGELSGTTSYYVNPEATQVELKAPTVKAKTGYKFSKWNHELSGQFKSDTTITAQYEQLDNVITNDGHHEKPAGYVTVTFSAGEHGELSGTTSYYVNPEATQVELKAPTVKAKTGYKFSKWNHELSGQFKSDTTITAQYEQLDNVITNDGHHEKPAGYVTVTFSAGEHGELSGTTSYYVNPEATQVELKAPTVKAKTGYKFSKWNHELSGQFKSDTTITAQYEQLDNVITNDGHHEKPAGYVTVTFSAGEHGELSGTTSYYVNPEATQVELKAPTVKAKTGYKFSKWNHELSGQFKSDTTITAQYEQLDNVITNDGHHEKPAGYVTVTFSAGEHGELSGTTSYYVNPEATQVELKAPTVKAKTGYKFSKWNHELSGQFKSDTTITAQYEQLDNVITNDGHHEKPAGYVTVTFSAGEHGELSGTTSYYVNPEATQVELKAPTVKAKTGYKFSKWNHELSGQFKSDTTITAQYEQLDNVITNDGHHEKPAGYVTVTFSAGEHGELSGTTSYYVNPEATQVELKAPTVKAKTGYKFSKWNHELSGQFKSDTTITAQYEQLDNVITNDGHHEKPAGYVTVTFSAGEHGELSGTTSYYVNPEATQVELKAPTVKAKTGYKFSKWNHELSGQFKSDTTITAQYEQLDNVITNDGHHEKPAGYVTVTFSAGEHGELSGTTSYYVNPEATQVELKAPTVKAKTGYKFSKWNHELSGQFKSDTTITAQYEQLDNVITNDGHHEKPAGYVTVTFSAGEHGELSGTTSYYVNPEATQVELKAPTVKAKTGYKFSKWNHELSGQFKSDTTITAQYEQLDNVITNDGHHEKPAGYVTVTFSAGEHGELSGTTSYYVNPEATQVELKAPTVKAKTGYKFSKWNHELSGQFKSDTTITAQYEQLDNVITNDGHHEKPAGYVTVTFSAGEHGELSGTTSYYVNPEATQVELKAPTVKAKTGYKFSKWNHELSGQFKSDTTITAQYEQLDNVITNDGHHEKPAGYVTVTFSAGEHGELSGTTSYYVNPEATQVELKAPTVKAKTGYKFSKWNHELSGQFKSDTTITAQYEQLDNVITNDGHHEKPAGYVTVTFSAGEHGELSGTTSYYVNPEATQVELKAPTVKAKTGYKFSKWNHELSGQFKSDTTITAQYEQLDNVITNDGHHEKPAGYVTVTFSAGEHGELSGTTSYYVNPEATQVELKAPTVKAKTGYKFSKWNHELSGQFKSDTTITAQYEQLDNVITNDGHHEKPAGYVTVTFSAGEHGELSGTTSYYVNPEATQVELKAPTVKAKTGYKFSKWNHELSGQFKSDTTITAQYEQLDNVITNDGHHEKPAGYVTVTFSAGEHGELSGTTSYYVNPEATQVELKAPTVKAKTGYKFSKWNHELSGQFKSDTTITAQYEQLDNVITNDGHHEKPAGYVTVTFSAGEHGELSGTTSYYVNPEATQVELKAPTVKAKTGYKFSKWNHELSGQFKSDTTITAQYEQLDNVITNDGHHEKPAGYVTVTFSAGEHGELSGTTSYYVNPEATQVELKAPTVKAKTGYKFSKWNHELSGQFKSDTTITAQYEQLDNVITNDGHHEKPAGYVTVTFSAGEHGELSGTTSYYVNPEATQVELKAPTVKAKTGYKFSKWNHELSGQFKSDTTITAQYEQLDNVITNDGHHEKPAGYVTVTFSAGEHGELSGTTSYYVNPEATQVELKAPTVKAKTGYKFSKWNHELSGQFKSDTTITAQYEQLDNVITNDGHHEKPAGYVTVTFSAGEHGELSGTTSYYVNPEATQVELKAPTVKAKTGYKFSKWNHELSGQFKSDTTITAQYEQLDNVITNDGHHEKPIDNISNNNTIGNDLMNNTSDLNNEVTESSTANKQKDLSATEKKTNSKITKRLPQTGEKENSVLGLLIIGLSGLLGIIDRKKRKDK</sequence>
<feature type="transmembrane region" description="Helical" evidence="6">
    <location>
        <begin position="6050"/>
        <end position="6067"/>
    </location>
</feature>
<keyword evidence="6" id="KW-0812">Transmembrane</keyword>
<evidence type="ECO:0000256" key="1">
    <source>
        <dbReference type="ARBA" id="ARBA00022512"/>
    </source>
</evidence>
<reference evidence="8 9" key="1">
    <citation type="submission" date="2020-02" db="EMBL/GenBank/DDBJ databases">
        <title>Complete genome sequences of six Lactobacillus iners strains isolated from the human vagina.</title>
        <authorList>
            <person name="France M.T."/>
            <person name="Rutt L."/>
            <person name="Narina S."/>
            <person name="Arbaugh S."/>
            <person name="Humphrys M.S."/>
            <person name="Ma B."/>
            <person name="Hayward M.R."/>
            <person name="Relman D."/>
            <person name="Kwon D.S."/>
            <person name="Ravel J."/>
        </authorList>
    </citation>
    <scope>NUCLEOTIDE SEQUENCE [LARGE SCALE GENOMIC DNA]</scope>
    <source>
        <strain evidence="8 9">C0210C1</strain>
    </source>
</reference>
<dbReference type="PROSITE" id="PS50847">
    <property type="entry name" value="GRAM_POS_ANCHORING"/>
    <property type="match status" value="1"/>
</dbReference>
<dbReference type="InterPro" id="IPR019931">
    <property type="entry name" value="LPXTG_anchor"/>
</dbReference>
<dbReference type="Gene3D" id="2.60.40.4140">
    <property type="match status" value="7"/>
</dbReference>
<dbReference type="Pfam" id="PF04650">
    <property type="entry name" value="YSIRK_signal"/>
    <property type="match status" value="1"/>
</dbReference>
<dbReference type="NCBIfam" id="TIGR01168">
    <property type="entry name" value="YSIRK_signal"/>
    <property type="match status" value="1"/>
</dbReference>
<feature type="compositionally biased region" description="Basic and acidic residues" evidence="5">
    <location>
        <begin position="6023"/>
        <end position="6034"/>
    </location>
</feature>
<feature type="domain" description="Gram-positive cocci surface proteins LPxTG" evidence="7">
    <location>
        <begin position="6042"/>
        <end position="6075"/>
    </location>
</feature>
<keyword evidence="6" id="KW-1133">Transmembrane helix</keyword>
<dbReference type="Pfam" id="PF08428">
    <property type="entry name" value="Rib"/>
    <property type="match status" value="2"/>
</dbReference>
<dbReference type="InterPro" id="IPR044060">
    <property type="entry name" value="Bacterial_rp_domain"/>
</dbReference>
<dbReference type="InterPro" id="IPR059115">
    <property type="entry name" value="Rib"/>
</dbReference>
<keyword evidence="4" id="KW-0572">Peptidoglycan-anchor</keyword>
<evidence type="ECO:0000256" key="6">
    <source>
        <dbReference type="SAM" id="Phobius"/>
    </source>
</evidence>
<feature type="compositionally biased region" description="Polar residues" evidence="5">
    <location>
        <begin position="5993"/>
        <end position="6022"/>
    </location>
</feature>
<gene>
    <name evidence="8" type="ORF">G6Z83_04335</name>
</gene>
<dbReference type="InterPro" id="IPR005877">
    <property type="entry name" value="YSIRK_signal_dom"/>
</dbReference>
<dbReference type="RefSeq" id="WP_164823846.1">
    <property type="nucleotide sequence ID" value="NZ_CP049228.1"/>
</dbReference>
<keyword evidence="3" id="KW-0732">Signal</keyword>
<evidence type="ECO:0000313" key="9">
    <source>
        <dbReference type="Proteomes" id="UP000501676"/>
    </source>
</evidence>
<dbReference type="EMBL" id="CP049228">
    <property type="protein sequence ID" value="QIH23216.1"/>
    <property type="molecule type" value="Genomic_DNA"/>
</dbReference>
<name>A0A6G7B7F1_9LACO</name>
<feature type="region of interest" description="Disordered" evidence="5">
    <location>
        <begin position="5983"/>
        <end position="6043"/>
    </location>
</feature>
<protein>
    <submittedName>
        <fullName evidence="8">LPXTG cell wall anchor domain-containing protein</fullName>
    </submittedName>
</protein>
<evidence type="ECO:0000313" key="8">
    <source>
        <dbReference type="EMBL" id="QIH23216.1"/>
    </source>
</evidence>
<feature type="region of interest" description="Disordered" evidence="5">
    <location>
        <begin position="57"/>
        <end position="76"/>
    </location>
</feature>
<keyword evidence="2" id="KW-0964">Secreted</keyword>
<organism evidence="8 9">
    <name type="scientific">Lactobacillus iners</name>
    <dbReference type="NCBI Taxonomy" id="147802"/>
    <lineage>
        <taxon>Bacteria</taxon>
        <taxon>Bacillati</taxon>
        <taxon>Bacillota</taxon>
        <taxon>Bacilli</taxon>
        <taxon>Lactobacillales</taxon>
        <taxon>Lactobacillaceae</taxon>
        <taxon>Lactobacillus</taxon>
    </lineage>
</organism>
<feature type="compositionally biased region" description="Basic and acidic residues" evidence="5">
    <location>
        <begin position="60"/>
        <end position="69"/>
    </location>
</feature>
<dbReference type="Pfam" id="PF20164">
    <property type="entry name" value="GspA_SrpA_N"/>
    <property type="match status" value="7"/>
</dbReference>
<dbReference type="NCBIfam" id="TIGR01167">
    <property type="entry name" value="LPXTG_anchor"/>
    <property type="match status" value="1"/>
</dbReference>
<evidence type="ECO:0000256" key="5">
    <source>
        <dbReference type="SAM" id="MobiDB-lite"/>
    </source>
</evidence>
<keyword evidence="1" id="KW-0134">Cell wall</keyword>
<evidence type="ECO:0000256" key="4">
    <source>
        <dbReference type="ARBA" id="ARBA00023088"/>
    </source>
</evidence>
<keyword evidence="6" id="KW-0472">Membrane</keyword>